<dbReference type="RefSeq" id="WP_219292542.1">
    <property type="nucleotide sequence ID" value="NZ_RPHB01000008.1"/>
</dbReference>
<sequence>MHLKTEDLARLEIEFDSGVIPPPYSHVFKLKIGFGKNFLDTQLDMEYTDREDLSEEEILNEGFSLEDDYHFQGEVPKVWEKPLKELYAKSKWSNNRLDQEEGGIYILAKDVHGKVSRTTPLNQQEWQFFTQDYIQAIYELSKREAPLQVNYLIVDQAGSKEISLTVRFSIRKVEVLVNGKMKEIHWEKAKELLGYVFLPDYDYDRAKEKKPSQNGDYIDCGDGYWHDMKKGVFNIDDSFDAISRIKEGFRKLT</sequence>
<reference evidence="1 2" key="1">
    <citation type="journal article" date="2020" name="Syst. Appl. Microbiol.">
        <title>Arthrospiribacter ruber gen. nov., sp. nov., a novel bacterium isolated from Arthrospira cultures.</title>
        <authorList>
            <person name="Waleron M."/>
            <person name="Misztak A."/>
            <person name="Waleron M.M."/>
            <person name="Furmaniak M."/>
            <person name="Mrozik A."/>
            <person name="Waleron K."/>
        </authorList>
    </citation>
    <scope>NUCLEOTIDE SEQUENCE [LARGE SCALE GENOMIC DNA]</scope>
    <source>
        <strain evidence="1 2">DPMB0001</strain>
    </source>
</reference>
<accession>A0A951IYG2</accession>
<gene>
    <name evidence="1" type="ORF">EGN73_16730</name>
</gene>
<proteinExistence type="predicted"/>
<evidence type="ECO:0000313" key="1">
    <source>
        <dbReference type="EMBL" id="MBW3469445.1"/>
    </source>
</evidence>
<name>A0A951IYG2_9BACT</name>
<comment type="caution">
    <text evidence="1">The sequence shown here is derived from an EMBL/GenBank/DDBJ whole genome shotgun (WGS) entry which is preliminary data.</text>
</comment>
<dbReference type="AlphaFoldDB" id="A0A951IYG2"/>
<dbReference type="EMBL" id="RPHB01000008">
    <property type="protein sequence ID" value="MBW3469445.1"/>
    <property type="molecule type" value="Genomic_DNA"/>
</dbReference>
<organism evidence="1 2">
    <name type="scientific">Arthrospiribacter ruber</name>
    <dbReference type="NCBI Taxonomy" id="2487934"/>
    <lineage>
        <taxon>Bacteria</taxon>
        <taxon>Pseudomonadati</taxon>
        <taxon>Bacteroidota</taxon>
        <taxon>Cytophagia</taxon>
        <taxon>Cytophagales</taxon>
        <taxon>Cyclobacteriaceae</taxon>
        <taxon>Arthrospiribacter</taxon>
    </lineage>
</organism>
<protein>
    <submittedName>
        <fullName evidence="1">Uncharacterized protein</fullName>
    </submittedName>
</protein>
<dbReference type="Proteomes" id="UP000727490">
    <property type="component" value="Unassembled WGS sequence"/>
</dbReference>
<keyword evidence="2" id="KW-1185">Reference proteome</keyword>
<evidence type="ECO:0000313" key="2">
    <source>
        <dbReference type="Proteomes" id="UP000727490"/>
    </source>
</evidence>